<evidence type="ECO:0000259" key="10">
    <source>
        <dbReference type="Pfam" id="PF07732"/>
    </source>
</evidence>
<comment type="caution">
    <text evidence="11">The sequence shown here is derived from an EMBL/GenBank/DDBJ whole genome shotgun (WGS) entry which is preliminary data.</text>
</comment>
<evidence type="ECO:0000313" key="12">
    <source>
        <dbReference type="Proteomes" id="UP000557566"/>
    </source>
</evidence>
<dbReference type="InterPro" id="IPR008972">
    <property type="entry name" value="Cupredoxin"/>
</dbReference>
<evidence type="ECO:0000259" key="9">
    <source>
        <dbReference type="Pfam" id="PF07731"/>
    </source>
</evidence>
<reference evidence="11 12" key="1">
    <citation type="journal article" date="2020" name="Genome Biol. Evol.">
        <title>A new high-quality draft genome assembly of the Chinese cordyceps Ophiocordyceps sinensis.</title>
        <authorList>
            <person name="Shu R."/>
            <person name="Zhang J."/>
            <person name="Meng Q."/>
            <person name="Zhang H."/>
            <person name="Zhou G."/>
            <person name="Li M."/>
            <person name="Wu P."/>
            <person name="Zhao Y."/>
            <person name="Chen C."/>
            <person name="Qin Q."/>
        </authorList>
    </citation>
    <scope>NUCLEOTIDE SEQUENCE [LARGE SCALE GENOMIC DNA]</scope>
    <source>
        <strain evidence="11 12">IOZ07</strain>
    </source>
</reference>
<dbReference type="Gene3D" id="2.60.40.420">
    <property type="entry name" value="Cupredoxins - blue copper proteins"/>
    <property type="match status" value="3"/>
</dbReference>
<evidence type="ECO:0000256" key="4">
    <source>
        <dbReference type="ARBA" id="ARBA00023002"/>
    </source>
</evidence>
<feature type="signal peptide" evidence="7">
    <location>
        <begin position="1"/>
        <end position="19"/>
    </location>
</feature>
<dbReference type="FunFam" id="2.60.40.420:FF:000038">
    <property type="entry name" value="Extracellular dihydrogeodin oxidase/laccase"/>
    <property type="match status" value="1"/>
</dbReference>
<dbReference type="AlphaFoldDB" id="A0A8H4LQE1"/>
<proteinExistence type="inferred from homology"/>
<keyword evidence="2" id="KW-0479">Metal-binding</keyword>
<dbReference type="FunFam" id="2.60.40.420:FF:000021">
    <property type="entry name" value="Extracellular dihydrogeodin oxidase/laccase"/>
    <property type="match status" value="1"/>
</dbReference>
<dbReference type="InterPro" id="IPR045087">
    <property type="entry name" value="Cu-oxidase_fam"/>
</dbReference>
<dbReference type="SUPFAM" id="SSF49503">
    <property type="entry name" value="Cupredoxins"/>
    <property type="match status" value="3"/>
</dbReference>
<feature type="domain" description="Plastocyanin-like" evidence="10">
    <location>
        <begin position="81"/>
        <end position="192"/>
    </location>
</feature>
<dbReference type="OrthoDB" id="2121828at2759"/>
<dbReference type="InterPro" id="IPR001117">
    <property type="entry name" value="Cu-oxidase_2nd"/>
</dbReference>
<keyword evidence="3" id="KW-0677">Repeat</keyword>
<dbReference type="Pfam" id="PF00394">
    <property type="entry name" value="Cu-oxidase"/>
    <property type="match status" value="1"/>
</dbReference>
<feature type="chain" id="PRO_5034730114" evidence="7">
    <location>
        <begin position="20"/>
        <end position="569"/>
    </location>
</feature>
<dbReference type="Pfam" id="PF07732">
    <property type="entry name" value="Cu-oxidase_3"/>
    <property type="match status" value="1"/>
</dbReference>
<feature type="domain" description="Plastocyanin-like" evidence="9">
    <location>
        <begin position="414"/>
        <end position="534"/>
    </location>
</feature>
<dbReference type="CDD" id="cd13901">
    <property type="entry name" value="CuRO_3_MaLCC_like"/>
    <property type="match status" value="1"/>
</dbReference>
<gene>
    <name evidence="11" type="ORF">G6O67_008667</name>
</gene>
<evidence type="ECO:0000256" key="7">
    <source>
        <dbReference type="SAM" id="SignalP"/>
    </source>
</evidence>
<accession>A0A8H4LQE1</accession>
<keyword evidence="7" id="KW-0732">Signal</keyword>
<dbReference type="InterPro" id="IPR011706">
    <property type="entry name" value="Cu-oxidase_C"/>
</dbReference>
<keyword evidence="4" id="KW-0560">Oxidoreductase</keyword>
<dbReference type="Pfam" id="PF07731">
    <property type="entry name" value="Cu-oxidase_2"/>
    <property type="match status" value="1"/>
</dbReference>
<evidence type="ECO:0000256" key="3">
    <source>
        <dbReference type="ARBA" id="ARBA00022737"/>
    </source>
</evidence>
<evidence type="ECO:0000259" key="8">
    <source>
        <dbReference type="Pfam" id="PF00394"/>
    </source>
</evidence>
<protein>
    <submittedName>
        <fullName evidence="11">Uncharacterized protein</fullName>
    </submittedName>
</protein>
<dbReference type="GO" id="GO:0016491">
    <property type="term" value="F:oxidoreductase activity"/>
    <property type="evidence" value="ECO:0007669"/>
    <property type="project" value="UniProtKB-KW"/>
</dbReference>
<evidence type="ECO:0000256" key="6">
    <source>
        <dbReference type="ARBA" id="ARBA00023180"/>
    </source>
</evidence>
<keyword evidence="12" id="KW-1185">Reference proteome</keyword>
<evidence type="ECO:0000256" key="5">
    <source>
        <dbReference type="ARBA" id="ARBA00023008"/>
    </source>
</evidence>
<dbReference type="CDD" id="cd13880">
    <property type="entry name" value="CuRO_2_MaLCC_like"/>
    <property type="match status" value="1"/>
</dbReference>
<dbReference type="PANTHER" id="PTHR11709:SF502">
    <property type="entry name" value="MULTICOPPER OXIDASE"/>
    <property type="match status" value="1"/>
</dbReference>
<organism evidence="11 12">
    <name type="scientific">Ophiocordyceps sinensis</name>
    <dbReference type="NCBI Taxonomy" id="72228"/>
    <lineage>
        <taxon>Eukaryota</taxon>
        <taxon>Fungi</taxon>
        <taxon>Dikarya</taxon>
        <taxon>Ascomycota</taxon>
        <taxon>Pezizomycotina</taxon>
        <taxon>Sordariomycetes</taxon>
        <taxon>Hypocreomycetidae</taxon>
        <taxon>Hypocreales</taxon>
        <taxon>Ophiocordycipitaceae</taxon>
        <taxon>Ophiocordyceps</taxon>
    </lineage>
</organism>
<evidence type="ECO:0000256" key="2">
    <source>
        <dbReference type="ARBA" id="ARBA00022723"/>
    </source>
</evidence>
<comment type="similarity">
    <text evidence="1">Belongs to the multicopper oxidase family.</text>
</comment>
<evidence type="ECO:0000256" key="1">
    <source>
        <dbReference type="ARBA" id="ARBA00010609"/>
    </source>
</evidence>
<dbReference type="CDD" id="cd13854">
    <property type="entry name" value="CuRO_1_MaLCC_like"/>
    <property type="match status" value="1"/>
</dbReference>
<dbReference type="Proteomes" id="UP000557566">
    <property type="component" value="Unassembled WGS sequence"/>
</dbReference>
<dbReference type="InterPro" id="IPR011707">
    <property type="entry name" value="Cu-oxidase-like_N"/>
</dbReference>
<dbReference type="GO" id="GO:0005507">
    <property type="term" value="F:copper ion binding"/>
    <property type="evidence" value="ECO:0007669"/>
    <property type="project" value="InterPro"/>
</dbReference>
<keyword evidence="5" id="KW-0186">Copper</keyword>
<name>A0A8H4LQE1_9HYPO</name>
<feature type="domain" description="Plastocyanin-like" evidence="8">
    <location>
        <begin position="204"/>
        <end position="348"/>
    </location>
</feature>
<evidence type="ECO:0000313" key="11">
    <source>
        <dbReference type="EMBL" id="KAF4504048.1"/>
    </source>
</evidence>
<sequence length="569" mass="63493">MLNLLFLVALSLLHGGAAAHDLNSAAPDLNSAWPPDTPCPGNTPRTRSRWCRYSIDTDYTRHTPDTGVTREYFLELTDVVVALDGVPRPAMAVNGAIPGPTIFADWGDTVVVHVKNSLHRSGNGTSIHFHGIRQLFSNQNDGVVSITQCPTAPGRSITYTWKALQYGSSWYHSHFGLQTWEGVYGGIVINGPATANYDEDLGSLLLSDWSHTTVDEFSARDRGHLLPPLMDSGLLNGTNVFRNGGRWLNVRLKPGRSYRLRLVNAAVNTHFKFSIDHHVLKVIAADFVPIVPYETGKVDITMGQRYDIVITADQGAIASNFWMRAVPQALCSANRNAFNIRGIVHYDERPSTPRTLGRLDPPTCHDESMNDLVPHIRKDVGRADLETLETVAVRRDGPIFLWTLNSTSMRVEWDNPTIGKVLNKEGFRESNAIIELPNANELFYMVIQTHLPIPHPIHLHGHDFYVLAQGLGPFRRELVRLNRRNPTRRDTANLPASGYLVLAWETDNPGAWLMHCHIGFHKSDGFALQFIERASEMAEITDARSLENGCASWASFQSRRFIEQDDSGV</sequence>
<dbReference type="EMBL" id="JAAVMX010000012">
    <property type="protein sequence ID" value="KAF4504048.1"/>
    <property type="molecule type" value="Genomic_DNA"/>
</dbReference>
<dbReference type="PANTHER" id="PTHR11709">
    <property type="entry name" value="MULTI-COPPER OXIDASE"/>
    <property type="match status" value="1"/>
</dbReference>
<keyword evidence="6" id="KW-0325">Glycoprotein</keyword>